<evidence type="ECO:0000256" key="2">
    <source>
        <dbReference type="SAM" id="Phobius"/>
    </source>
</evidence>
<dbReference type="AlphaFoldDB" id="H6RWF6"/>
<dbReference type="OrthoDB" id="3264110at2"/>
<dbReference type="SUPFAM" id="SSF53649">
    <property type="entry name" value="Alkaline phosphatase-like"/>
    <property type="match status" value="1"/>
</dbReference>
<feature type="region of interest" description="Disordered" evidence="1">
    <location>
        <begin position="773"/>
        <end position="794"/>
    </location>
</feature>
<dbReference type="RefSeq" id="WP_014376254.1">
    <property type="nucleotide sequence ID" value="NC_016943.1"/>
</dbReference>
<protein>
    <recommendedName>
        <fullName evidence="6">Phosphoglyceromutase</fullName>
    </recommendedName>
</protein>
<dbReference type="InterPro" id="IPR017850">
    <property type="entry name" value="Alkaline_phosphatase_core_sf"/>
</dbReference>
<name>H6RWF6_BLASD</name>
<feature type="signal peptide" evidence="3">
    <location>
        <begin position="1"/>
        <end position="32"/>
    </location>
</feature>
<feature type="transmembrane region" description="Helical" evidence="2">
    <location>
        <begin position="570"/>
        <end position="588"/>
    </location>
</feature>
<feature type="chain" id="PRO_5003606472" description="Phosphoglyceromutase" evidence="3">
    <location>
        <begin position="33"/>
        <end position="806"/>
    </location>
</feature>
<evidence type="ECO:0000313" key="5">
    <source>
        <dbReference type="Proteomes" id="UP000007517"/>
    </source>
</evidence>
<feature type="region of interest" description="Disordered" evidence="1">
    <location>
        <begin position="100"/>
        <end position="151"/>
    </location>
</feature>
<gene>
    <name evidence="4" type="ordered locus">BLASA_2490</name>
</gene>
<feature type="transmembrane region" description="Helical" evidence="2">
    <location>
        <begin position="674"/>
        <end position="697"/>
    </location>
</feature>
<dbReference type="STRING" id="1146883.BLASA_2490"/>
<reference evidence="5" key="2">
    <citation type="submission" date="2012-02" db="EMBL/GenBank/DDBJ databases">
        <title>Complete genome sequence of Blastococcus saxobsidens strain DD2.</title>
        <authorList>
            <person name="Genoscope."/>
        </authorList>
    </citation>
    <scope>NUCLEOTIDE SEQUENCE [LARGE SCALE GENOMIC DNA]</scope>
    <source>
        <strain evidence="5">DD2</strain>
    </source>
</reference>
<dbReference type="Gene3D" id="3.40.720.10">
    <property type="entry name" value="Alkaline Phosphatase, subunit A"/>
    <property type="match status" value="1"/>
</dbReference>
<proteinExistence type="predicted"/>
<keyword evidence="2" id="KW-1133">Transmembrane helix</keyword>
<organism evidence="4 5">
    <name type="scientific">Blastococcus saxobsidens (strain DD2)</name>
    <dbReference type="NCBI Taxonomy" id="1146883"/>
    <lineage>
        <taxon>Bacteria</taxon>
        <taxon>Bacillati</taxon>
        <taxon>Actinomycetota</taxon>
        <taxon>Actinomycetes</taxon>
        <taxon>Geodermatophilales</taxon>
        <taxon>Geodermatophilaceae</taxon>
        <taxon>Blastococcus</taxon>
    </lineage>
</organism>
<feature type="transmembrane region" description="Helical" evidence="2">
    <location>
        <begin position="618"/>
        <end position="638"/>
    </location>
</feature>
<feature type="transmembrane region" description="Helical" evidence="2">
    <location>
        <begin position="395"/>
        <end position="415"/>
    </location>
</feature>
<accession>H6RWF6</accession>
<evidence type="ECO:0000313" key="4">
    <source>
        <dbReference type="EMBL" id="CCG03371.1"/>
    </source>
</evidence>
<dbReference type="HOGENOM" id="CLU_013382_0_0_11"/>
<keyword evidence="3" id="KW-0732">Signal</keyword>
<keyword evidence="2" id="KW-0812">Transmembrane</keyword>
<evidence type="ECO:0000256" key="1">
    <source>
        <dbReference type="SAM" id="MobiDB-lite"/>
    </source>
</evidence>
<dbReference type="EMBL" id="FO117623">
    <property type="protein sequence ID" value="CCG03371.1"/>
    <property type="molecule type" value="Genomic_DNA"/>
</dbReference>
<feature type="transmembrane region" description="Helical" evidence="2">
    <location>
        <begin position="436"/>
        <end position="456"/>
    </location>
</feature>
<evidence type="ECO:0008006" key="6">
    <source>
        <dbReference type="Google" id="ProtNLM"/>
    </source>
</evidence>
<sequence length="806" mass="81386">MTGPAVRALHRAVALLLLALTALVGLPATAGADEPFAADRVVVVGVPGLTWADVDPQATPQLWALAEEAAIGAMSVRAARSTSCLLDGWATLGAGNRARFPGTDEGLPPVPLPTVPLPDGGAAPGGDPATGQEEDGGDGAGEAAAEEPRLDTSLTRCGLQERVAGVALGEPLATVARIAEDPGTVRFGAEPGALGAAVGCAGVVGRAAALAVAAPGVRLTTERTLPTDGAELADLLTGCPLTLVSLDQLTDAGVPGPVPTDDGTRPEPRAAALTRIDESLGRLRAAVEGLPGETLFVLAGISEVNDGRPQLHVGIAQGPGLSDGWLTSASTGRAPFVQLIDVAPTVLRALGIDPPASMNGQPMRSTDERPQLARAVAELERVNVAAYTHYRNTGGFFWTFVAVGAVVVLLGAMVVSGGRRLHRLRSWPWARPALRLLCLAAAALPVATYLAGIVPWERTGAPLGTLIASVVVADVLVTVVAAGGPWRRRRLGPPLAVLTVTLVTLLADVLSGSRLELNAPLGYDAIVAGRFTGYGNLSFGLLSVSALTVTAALATAAGRRVAPERRRGRVAAVVLGAGLLTVAVVGAPTLGRDFGGVLAALPGFLLLAMLLTQVRVTVVRLAGILAAAVVAVGTVAVLDWLRPAGERTHLGRFVEQLLSGEALTVISRKAQANVGILLGSPLAWMLPVALVAAVWLLRPGGPLRSGADDTLRGPGGLSPADTAVLRAALLASALSLAIGAAVNDSGVALPATAAALLVPLLVWLVAAPGEGTPGGGESADGAAHSDPADGAGRVTVVSRGSTVWNA</sequence>
<feature type="transmembrane region" description="Helical" evidence="2">
    <location>
        <begin position="495"/>
        <end position="513"/>
    </location>
</feature>
<feature type="transmembrane region" description="Helical" evidence="2">
    <location>
        <begin position="533"/>
        <end position="558"/>
    </location>
</feature>
<feature type="compositionally biased region" description="Low complexity" evidence="1">
    <location>
        <begin position="117"/>
        <end position="131"/>
    </location>
</feature>
<keyword evidence="5" id="KW-1185">Reference proteome</keyword>
<dbReference type="eggNOG" id="COG3119">
    <property type="taxonomic scope" value="Bacteria"/>
</dbReference>
<dbReference type="KEGG" id="bsd:BLASA_2490"/>
<keyword evidence="2" id="KW-0472">Membrane</keyword>
<feature type="transmembrane region" description="Helical" evidence="2">
    <location>
        <begin position="462"/>
        <end position="483"/>
    </location>
</feature>
<feature type="transmembrane region" description="Helical" evidence="2">
    <location>
        <begin position="748"/>
        <end position="766"/>
    </location>
</feature>
<dbReference type="Proteomes" id="UP000007517">
    <property type="component" value="Chromosome"/>
</dbReference>
<reference evidence="4 5" key="1">
    <citation type="journal article" date="2012" name="J. Bacteriol.">
        <title>Genome Sequence of Blastococcus saxobsidens DD2, a Stone-Inhabiting Bacterium.</title>
        <authorList>
            <person name="Chouaia B."/>
            <person name="Crotti E."/>
            <person name="Brusetti L."/>
            <person name="Daffonchio D."/>
            <person name="Essoussi I."/>
            <person name="Nouioui I."/>
            <person name="Sbissi I."/>
            <person name="Ghodhbane-Gtari F."/>
            <person name="Gtari M."/>
            <person name="Vacherie B."/>
            <person name="Barbe V."/>
            <person name="Medigue C."/>
            <person name="Gury J."/>
            <person name="Pujic P."/>
            <person name="Normand P."/>
        </authorList>
    </citation>
    <scope>NUCLEOTIDE SEQUENCE [LARGE SCALE GENOMIC DNA]</scope>
    <source>
        <strain evidence="4 5">DD2</strain>
    </source>
</reference>
<feature type="transmembrane region" description="Helical" evidence="2">
    <location>
        <begin position="723"/>
        <end position="742"/>
    </location>
</feature>
<evidence type="ECO:0000256" key="3">
    <source>
        <dbReference type="SAM" id="SignalP"/>
    </source>
</evidence>